<keyword evidence="2" id="KW-1185">Reference proteome</keyword>
<proteinExistence type="predicted"/>
<evidence type="ECO:0000313" key="2">
    <source>
        <dbReference type="Proteomes" id="UP000805704"/>
    </source>
</evidence>
<gene>
    <name evidence="1" type="ORF">GBF38_002644</name>
</gene>
<organism evidence="1 2">
    <name type="scientific">Nibea albiflora</name>
    <name type="common">Yellow drum</name>
    <name type="synonym">Corvina albiflora</name>
    <dbReference type="NCBI Taxonomy" id="240163"/>
    <lineage>
        <taxon>Eukaryota</taxon>
        <taxon>Metazoa</taxon>
        <taxon>Chordata</taxon>
        <taxon>Craniata</taxon>
        <taxon>Vertebrata</taxon>
        <taxon>Euteleostomi</taxon>
        <taxon>Actinopterygii</taxon>
        <taxon>Neopterygii</taxon>
        <taxon>Teleostei</taxon>
        <taxon>Neoteleostei</taxon>
        <taxon>Acanthomorphata</taxon>
        <taxon>Eupercaria</taxon>
        <taxon>Sciaenidae</taxon>
        <taxon>Nibea</taxon>
    </lineage>
</organism>
<reference evidence="1" key="1">
    <citation type="submission" date="2020-04" db="EMBL/GenBank/DDBJ databases">
        <title>A chromosome-scale assembly and high-density genetic map of the yellow drum (Nibea albiflora) genome.</title>
        <authorList>
            <person name="Xu D."/>
            <person name="Zhang W."/>
            <person name="Chen R."/>
            <person name="Tan P."/>
            <person name="Wang L."/>
            <person name="Song H."/>
            <person name="Tian L."/>
            <person name="Zhu Q."/>
            <person name="Wang B."/>
        </authorList>
    </citation>
    <scope>NUCLEOTIDE SEQUENCE</scope>
    <source>
        <strain evidence="1">ZJHYS-2018</strain>
    </source>
</reference>
<sequence length="138" mass="15421">MTDGRRSAGQMFKRYRKQLDVSQPPTRHQHLCGSTASATPAEKRPGGAQRIRTSIRIQNVSRRVLAASVTCLCLDLPVTAALQGSHTVISLYMTSVPISFHPQRASIILEDTHTRFRLYRRVGSVLTRVGLFAFILLF</sequence>
<protein>
    <submittedName>
        <fullName evidence="1">Uncharacterized protein</fullName>
    </submittedName>
</protein>
<accession>A0ACB7EE17</accession>
<dbReference type="Proteomes" id="UP000805704">
    <property type="component" value="Chromosome 9"/>
</dbReference>
<comment type="caution">
    <text evidence="1">The sequence shown here is derived from an EMBL/GenBank/DDBJ whole genome shotgun (WGS) entry which is preliminary data.</text>
</comment>
<evidence type="ECO:0000313" key="1">
    <source>
        <dbReference type="EMBL" id="KAG8000367.1"/>
    </source>
</evidence>
<name>A0ACB7EE17_NIBAL</name>
<dbReference type="EMBL" id="CM024797">
    <property type="protein sequence ID" value="KAG8000367.1"/>
    <property type="molecule type" value="Genomic_DNA"/>
</dbReference>